<dbReference type="PANTHER" id="PTHR12629:SF0">
    <property type="entry name" value="DIPHOSPHOINOSITOL-POLYPHOSPHATE DIPHOSPHATASE"/>
    <property type="match status" value="1"/>
</dbReference>
<dbReference type="EMBL" id="CP019948">
    <property type="protein sequence ID" value="ARN81697.1"/>
    <property type="molecule type" value="Genomic_DNA"/>
</dbReference>
<protein>
    <submittedName>
        <fullName evidence="5">NUDIX hydrolase</fullName>
    </submittedName>
</protein>
<organism evidence="5 6">
    <name type="scientific">Methylocystis bryophila</name>
    <dbReference type="NCBI Taxonomy" id="655015"/>
    <lineage>
        <taxon>Bacteria</taxon>
        <taxon>Pseudomonadati</taxon>
        <taxon>Pseudomonadota</taxon>
        <taxon>Alphaproteobacteria</taxon>
        <taxon>Hyphomicrobiales</taxon>
        <taxon>Methylocystaceae</taxon>
        <taxon>Methylocystis</taxon>
    </lineage>
</organism>
<dbReference type="AlphaFoldDB" id="A0A1W6MVV6"/>
<dbReference type="CDD" id="cd04666">
    <property type="entry name" value="NUDIX_DIPP2_like_Nudt4"/>
    <property type="match status" value="1"/>
</dbReference>
<dbReference type="KEGG" id="mbry:B1812_12115"/>
<dbReference type="GO" id="GO:0005737">
    <property type="term" value="C:cytoplasm"/>
    <property type="evidence" value="ECO:0007669"/>
    <property type="project" value="TreeGrafter"/>
</dbReference>
<reference evidence="5 6" key="1">
    <citation type="submission" date="2017-02" db="EMBL/GenBank/DDBJ databases">
        <authorList>
            <person name="Peterson S.W."/>
        </authorList>
    </citation>
    <scope>NUCLEOTIDE SEQUENCE [LARGE SCALE GENOMIC DNA]</scope>
    <source>
        <strain evidence="5 6">S285</strain>
    </source>
</reference>
<accession>A0A1W6MVV6</accession>
<gene>
    <name evidence="5" type="ORF">B1812_12115</name>
</gene>
<evidence type="ECO:0000313" key="6">
    <source>
        <dbReference type="Proteomes" id="UP000193978"/>
    </source>
</evidence>
<keyword evidence="2" id="KW-0479">Metal-binding</keyword>
<dbReference type="GO" id="GO:0016462">
    <property type="term" value="F:pyrophosphatase activity"/>
    <property type="evidence" value="ECO:0007669"/>
    <property type="project" value="InterPro"/>
</dbReference>
<dbReference type="PANTHER" id="PTHR12629">
    <property type="entry name" value="DIPHOSPHOINOSITOL POLYPHOSPHATE PHOSPHOHYDROLASE"/>
    <property type="match status" value="1"/>
</dbReference>
<evidence type="ECO:0000256" key="3">
    <source>
        <dbReference type="ARBA" id="ARBA00022801"/>
    </source>
</evidence>
<evidence type="ECO:0000256" key="1">
    <source>
        <dbReference type="ARBA" id="ARBA00001946"/>
    </source>
</evidence>
<evidence type="ECO:0000313" key="5">
    <source>
        <dbReference type="EMBL" id="ARN81697.1"/>
    </source>
</evidence>
<evidence type="ECO:0000256" key="4">
    <source>
        <dbReference type="ARBA" id="ARBA00022842"/>
    </source>
</evidence>
<keyword evidence="4" id="KW-0460">Magnesium</keyword>
<proteinExistence type="predicted"/>
<dbReference type="InterPro" id="IPR047198">
    <property type="entry name" value="DDP-like_NUDIX"/>
</dbReference>
<dbReference type="RefSeq" id="WP_085771814.1">
    <property type="nucleotide sequence ID" value="NZ_AP027149.1"/>
</dbReference>
<dbReference type="STRING" id="655015.B1812_12115"/>
<comment type="cofactor">
    <cofactor evidence="1">
        <name>Mg(2+)</name>
        <dbReference type="ChEBI" id="CHEBI:18420"/>
    </cofactor>
</comment>
<dbReference type="GO" id="GO:0046872">
    <property type="term" value="F:metal ion binding"/>
    <property type="evidence" value="ECO:0007669"/>
    <property type="project" value="UniProtKB-KW"/>
</dbReference>
<dbReference type="Gene3D" id="3.90.79.10">
    <property type="entry name" value="Nucleoside Triphosphate Pyrophosphohydrolase"/>
    <property type="match status" value="1"/>
</dbReference>
<dbReference type="Proteomes" id="UP000193978">
    <property type="component" value="Chromosome"/>
</dbReference>
<dbReference type="OrthoDB" id="7066910at2"/>
<evidence type="ECO:0000256" key="2">
    <source>
        <dbReference type="ARBA" id="ARBA00022723"/>
    </source>
</evidence>
<keyword evidence="6" id="KW-1185">Reference proteome</keyword>
<dbReference type="SUPFAM" id="SSF55811">
    <property type="entry name" value="Nudix"/>
    <property type="match status" value="1"/>
</dbReference>
<keyword evidence="3 5" id="KW-0378">Hydrolase</keyword>
<sequence length="164" mass="18456">MKEPKAVDLAEGREPHAQYGALPWRISDELEIMLLTSRGTRRWVIPKGWPMKGRKPNATAAVEALEEGGLLGNIGKKSIGAYHYRKRLKNGAVLICRVEVFPLRVLRQRKKWLEMGQRVTQWLPYSEAAKLVAEEELKELILAFGRALSATAEEGVIDTRPLLG</sequence>
<dbReference type="InterPro" id="IPR015797">
    <property type="entry name" value="NUDIX_hydrolase-like_dom_sf"/>
</dbReference>
<name>A0A1W6MVV6_9HYPH</name>